<dbReference type="EMBL" id="MDYM01000010">
    <property type="protein sequence ID" value="OQD62938.1"/>
    <property type="molecule type" value="Genomic_DNA"/>
</dbReference>
<organism evidence="6 7">
    <name type="scientific">Penicillium polonicum</name>
    <dbReference type="NCBI Taxonomy" id="60169"/>
    <lineage>
        <taxon>Eukaryota</taxon>
        <taxon>Fungi</taxon>
        <taxon>Dikarya</taxon>
        <taxon>Ascomycota</taxon>
        <taxon>Pezizomycotina</taxon>
        <taxon>Eurotiomycetes</taxon>
        <taxon>Eurotiomycetidae</taxon>
        <taxon>Eurotiales</taxon>
        <taxon>Aspergillaceae</taxon>
        <taxon>Penicillium</taxon>
    </lineage>
</organism>
<dbReference type="SUPFAM" id="SSF51735">
    <property type="entry name" value="NAD(P)-binding Rossmann-fold domains"/>
    <property type="match status" value="1"/>
</dbReference>
<dbReference type="Gene3D" id="3.40.50.720">
    <property type="entry name" value="NAD(P)-binding Rossmann-like Domain"/>
    <property type="match status" value="1"/>
</dbReference>
<dbReference type="Proteomes" id="UP000191408">
    <property type="component" value="Unassembled WGS sequence"/>
</dbReference>
<dbReference type="SUPFAM" id="SSF48179">
    <property type="entry name" value="6-phosphogluconate dehydrogenase C-terminal domain-like"/>
    <property type="match status" value="1"/>
</dbReference>
<dbReference type="InterPro" id="IPR051402">
    <property type="entry name" value="KPR-Related"/>
</dbReference>
<evidence type="ECO:0008006" key="8">
    <source>
        <dbReference type="Google" id="ProtNLM"/>
    </source>
</evidence>
<proteinExistence type="inferred from homology"/>
<feature type="domain" description="Ketopantoate reductase C-terminal" evidence="5">
    <location>
        <begin position="235"/>
        <end position="360"/>
    </location>
</feature>
<dbReference type="InterPro" id="IPR003710">
    <property type="entry name" value="ApbA"/>
</dbReference>
<accession>A0A1V6NDY1</accession>
<dbReference type="Gene3D" id="1.10.1040.10">
    <property type="entry name" value="N-(1-d-carboxylethyl)-l-norvaline Dehydrogenase, domain 2"/>
    <property type="match status" value="1"/>
</dbReference>
<dbReference type="PANTHER" id="PTHR21708">
    <property type="entry name" value="PROBABLE 2-DEHYDROPANTOATE 2-REDUCTASE"/>
    <property type="match status" value="1"/>
</dbReference>
<dbReference type="InterPro" id="IPR036291">
    <property type="entry name" value="NAD(P)-bd_dom_sf"/>
</dbReference>
<comment type="similarity">
    <text evidence="1">Belongs to the ketopantoate reductase family.</text>
</comment>
<keyword evidence="7" id="KW-1185">Reference proteome</keyword>
<reference evidence="7" key="1">
    <citation type="journal article" date="2017" name="Nat. Microbiol.">
        <title>Global analysis of biosynthetic gene clusters reveals vast potential of secondary metabolite production in Penicillium species.</title>
        <authorList>
            <person name="Nielsen J.C."/>
            <person name="Grijseels S."/>
            <person name="Prigent S."/>
            <person name="Ji B."/>
            <person name="Dainat J."/>
            <person name="Nielsen K.F."/>
            <person name="Frisvad J.C."/>
            <person name="Workman M."/>
            <person name="Nielsen J."/>
        </authorList>
    </citation>
    <scope>NUCLEOTIDE SEQUENCE [LARGE SCALE GENOMIC DNA]</scope>
    <source>
        <strain evidence="7">IBT 4502</strain>
    </source>
</reference>
<dbReference type="GO" id="GO:0005737">
    <property type="term" value="C:cytoplasm"/>
    <property type="evidence" value="ECO:0007669"/>
    <property type="project" value="TreeGrafter"/>
</dbReference>
<dbReference type="InterPro" id="IPR008927">
    <property type="entry name" value="6-PGluconate_DH-like_C_sf"/>
</dbReference>
<dbReference type="Pfam" id="PF08546">
    <property type="entry name" value="ApbA_C"/>
    <property type="match status" value="1"/>
</dbReference>
<sequence>MSFIHCFKPLKRPTSSTGTRPFFIAPHHYRPISVAKMSEQKARVLIVGTGGVGTMSAYALQQGGKAEVTAVMRSNYEAVKANGVNIDSVQYGNGIRFRPTNICKAVPDVVKENLPPFDFILVTTKNIPDVSPTVADIISPAVTPGKTVIVLSQNGINIEKPIIPRFPTNPLISSVSFVGATTRSHCDILHDDPDEQKIGPFSSPGVPAQVAEAAAKRYIDIYNPHGKLDLIYDADVRRCRWRKLLYNGSYNPVSTILRMDTPRMRMSAHVIDDLIRPIMKEILAAARADAVTDLPDELVESVIRGDPVDTAFKPSMCQDIEKGNLFEVENIVGEPLREGEAKGVSMPTLRTVYGILKGLQLQVKESKGLWEPKFTTDNPYQ</sequence>
<evidence type="ECO:0000256" key="1">
    <source>
        <dbReference type="ARBA" id="ARBA00007870"/>
    </source>
</evidence>
<gene>
    <name evidence="6" type="ORF">PENPOL_c010G01339</name>
</gene>
<dbReference type="GO" id="GO:0008677">
    <property type="term" value="F:2-dehydropantoate 2-reductase activity"/>
    <property type="evidence" value="ECO:0007669"/>
    <property type="project" value="InterPro"/>
</dbReference>
<evidence type="ECO:0000313" key="6">
    <source>
        <dbReference type="EMBL" id="OQD62938.1"/>
    </source>
</evidence>
<dbReference type="NCBIfam" id="TIGR00745">
    <property type="entry name" value="apbA_panE"/>
    <property type="match status" value="1"/>
</dbReference>
<feature type="domain" description="Ketopantoate reductase N-terminal" evidence="4">
    <location>
        <begin position="44"/>
        <end position="202"/>
    </location>
</feature>
<evidence type="ECO:0000259" key="4">
    <source>
        <dbReference type="Pfam" id="PF02558"/>
    </source>
</evidence>
<evidence type="ECO:0000256" key="2">
    <source>
        <dbReference type="ARBA" id="ARBA00022857"/>
    </source>
</evidence>
<protein>
    <recommendedName>
        <fullName evidence="8">2-dehydropantoate 2-reductase</fullName>
    </recommendedName>
</protein>
<dbReference type="InterPro" id="IPR013332">
    <property type="entry name" value="KPR_N"/>
</dbReference>
<comment type="caution">
    <text evidence="6">The sequence shown here is derived from an EMBL/GenBank/DDBJ whole genome shotgun (WGS) entry which is preliminary data.</text>
</comment>
<dbReference type="STRING" id="60169.A0A1V6NDY1"/>
<evidence type="ECO:0000256" key="3">
    <source>
        <dbReference type="ARBA" id="ARBA00023002"/>
    </source>
</evidence>
<dbReference type="AlphaFoldDB" id="A0A1V6NDY1"/>
<keyword evidence="2" id="KW-0521">NADP</keyword>
<dbReference type="GO" id="GO:0015940">
    <property type="term" value="P:pantothenate biosynthetic process"/>
    <property type="evidence" value="ECO:0007669"/>
    <property type="project" value="InterPro"/>
</dbReference>
<evidence type="ECO:0000259" key="5">
    <source>
        <dbReference type="Pfam" id="PF08546"/>
    </source>
</evidence>
<dbReference type="Pfam" id="PF02558">
    <property type="entry name" value="ApbA"/>
    <property type="match status" value="1"/>
</dbReference>
<dbReference type="FunFam" id="1.10.1040.10:FF:000017">
    <property type="entry name" value="2-dehydropantoate 2-reductase"/>
    <property type="match status" value="1"/>
</dbReference>
<dbReference type="OrthoDB" id="3609at2759"/>
<keyword evidence="3" id="KW-0560">Oxidoreductase</keyword>
<dbReference type="PANTHER" id="PTHR21708:SF30">
    <property type="entry name" value="2-DEHYDROPANTOATE 2-REDUCTASE-RELATED"/>
    <property type="match status" value="1"/>
</dbReference>
<evidence type="ECO:0000313" key="7">
    <source>
        <dbReference type="Proteomes" id="UP000191408"/>
    </source>
</evidence>
<dbReference type="InterPro" id="IPR013328">
    <property type="entry name" value="6PGD_dom2"/>
</dbReference>
<dbReference type="InterPro" id="IPR013752">
    <property type="entry name" value="KPA_reductase"/>
</dbReference>
<name>A0A1V6NDY1_PENPO</name>